<name>A0ABU7LPT5_9PROT</name>
<accession>A0ABU7LPT5</accession>
<evidence type="ECO:0000256" key="1">
    <source>
        <dbReference type="SAM" id="Phobius"/>
    </source>
</evidence>
<dbReference type="Proteomes" id="UP001354971">
    <property type="component" value="Unassembled WGS sequence"/>
</dbReference>
<dbReference type="EMBL" id="JAZDRP010000003">
    <property type="protein sequence ID" value="MEE2525921.1"/>
    <property type="molecule type" value="Genomic_DNA"/>
</dbReference>
<evidence type="ECO:0000313" key="3">
    <source>
        <dbReference type="Proteomes" id="UP001354971"/>
    </source>
</evidence>
<protein>
    <submittedName>
        <fullName evidence="2">Uncharacterized protein</fullName>
    </submittedName>
</protein>
<dbReference type="RefSeq" id="WP_330198580.1">
    <property type="nucleotide sequence ID" value="NZ_JAZDRP010000003.1"/>
</dbReference>
<keyword evidence="1" id="KW-0812">Transmembrane</keyword>
<sequence>MILARLTRAFREQNWFAVTLEFFIVIAGVVIGFQITAWNAERSDREREQRYVIELIDDVESDLAEIRQSLSFAQLRIAATNRIFQLALNEEPAWTIHDSPAFPDLEPVALPDGYDDELLMLAATAMRTIDQSGGTWDMLIATGDVAIMRAPELIASLQAYRTHLTSVMDLESFVRSYMPGIDAERRSLGIGLGQTVPVEDFVMMIETYPEFAAGLRTMRTFSMIQYEDLGELEESAMALIAQLEARRDELQ</sequence>
<keyword evidence="1" id="KW-0472">Membrane</keyword>
<keyword evidence="3" id="KW-1185">Reference proteome</keyword>
<organism evidence="2 3">
    <name type="scientific">Hyphobacterium lacteum</name>
    <dbReference type="NCBI Taxonomy" id="3116575"/>
    <lineage>
        <taxon>Bacteria</taxon>
        <taxon>Pseudomonadati</taxon>
        <taxon>Pseudomonadota</taxon>
        <taxon>Alphaproteobacteria</taxon>
        <taxon>Maricaulales</taxon>
        <taxon>Maricaulaceae</taxon>
        <taxon>Hyphobacterium</taxon>
    </lineage>
</organism>
<keyword evidence="1" id="KW-1133">Transmembrane helix</keyword>
<evidence type="ECO:0000313" key="2">
    <source>
        <dbReference type="EMBL" id="MEE2525921.1"/>
    </source>
</evidence>
<reference evidence="2 3" key="1">
    <citation type="submission" date="2024-01" db="EMBL/GenBank/DDBJ databases">
        <title>Hyphobacterium bacterium isolated from marine sediment.</title>
        <authorList>
            <person name="Zhao S."/>
        </authorList>
    </citation>
    <scope>NUCLEOTIDE SEQUENCE [LARGE SCALE GENOMIC DNA]</scope>
    <source>
        <strain evidence="3">HN65</strain>
    </source>
</reference>
<comment type="caution">
    <text evidence="2">The sequence shown here is derived from an EMBL/GenBank/DDBJ whole genome shotgun (WGS) entry which is preliminary data.</text>
</comment>
<proteinExistence type="predicted"/>
<feature type="transmembrane region" description="Helical" evidence="1">
    <location>
        <begin position="15"/>
        <end position="40"/>
    </location>
</feature>
<gene>
    <name evidence="2" type="ORF">V0U79_06050</name>
</gene>